<sequence>LADHFGGKLHMGFIKIRDRLKELEDEVSKKREEREQERVRRRDEREKELEERRKKERNGDR</sequence>
<dbReference type="Proteomes" id="UP001152795">
    <property type="component" value="Unassembled WGS sequence"/>
</dbReference>
<dbReference type="GO" id="GO:0005685">
    <property type="term" value="C:U1 snRNP"/>
    <property type="evidence" value="ECO:0007669"/>
    <property type="project" value="InterPro"/>
</dbReference>
<dbReference type="Pfam" id="PF03194">
    <property type="entry name" value="LUC7"/>
    <property type="match status" value="1"/>
</dbReference>
<dbReference type="PANTHER" id="PTHR12375">
    <property type="entry name" value="RNA-BINDING PROTEIN LUC7-RELATED"/>
    <property type="match status" value="1"/>
</dbReference>
<gene>
    <name evidence="2" type="ORF">PACLA_8A089248</name>
</gene>
<comment type="similarity">
    <text evidence="1">Belongs to the Luc7 family.</text>
</comment>
<evidence type="ECO:0000313" key="3">
    <source>
        <dbReference type="Proteomes" id="UP001152795"/>
    </source>
</evidence>
<dbReference type="InterPro" id="IPR004882">
    <property type="entry name" value="Luc7-rel"/>
</dbReference>
<evidence type="ECO:0000256" key="1">
    <source>
        <dbReference type="ARBA" id="ARBA00005655"/>
    </source>
</evidence>
<reference evidence="2" key="1">
    <citation type="submission" date="2020-04" db="EMBL/GenBank/DDBJ databases">
        <authorList>
            <person name="Alioto T."/>
            <person name="Alioto T."/>
            <person name="Gomez Garrido J."/>
        </authorList>
    </citation>
    <scope>NUCLEOTIDE SEQUENCE</scope>
    <source>
        <strain evidence="2">A484AB</strain>
    </source>
</reference>
<keyword evidence="3" id="KW-1185">Reference proteome</keyword>
<name>A0A6S7JC39_PARCT</name>
<dbReference type="GO" id="GO:0006376">
    <property type="term" value="P:mRNA splice site recognition"/>
    <property type="evidence" value="ECO:0007669"/>
    <property type="project" value="InterPro"/>
</dbReference>
<dbReference type="GO" id="GO:0003729">
    <property type="term" value="F:mRNA binding"/>
    <property type="evidence" value="ECO:0007669"/>
    <property type="project" value="InterPro"/>
</dbReference>
<dbReference type="EMBL" id="CACRXK020008383">
    <property type="protein sequence ID" value="CAB4014632.1"/>
    <property type="molecule type" value="Genomic_DNA"/>
</dbReference>
<protein>
    <submittedName>
        <fullName evidence="2">RNA-binding Luc7-like 1, partial</fullName>
    </submittedName>
</protein>
<dbReference type="AlphaFoldDB" id="A0A6S7JC39"/>
<organism evidence="2 3">
    <name type="scientific">Paramuricea clavata</name>
    <name type="common">Red gorgonian</name>
    <name type="synonym">Violescent sea-whip</name>
    <dbReference type="NCBI Taxonomy" id="317549"/>
    <lineage>
        <taxon>Eukaryota</taxon>
        <taxon>Metazoa</taxon>
        <taxon>Cnidaria</taxon>
        <taxon>Anthozoa</taxon>
        <taxon>Octocorallia</taxon>
        <taxon>Malacalcyonacea</taxon>
        <taxon>Plexauridae</taxon>
        <taxon>Paramuricea</taxon>
    </lineage>
</organism>
<proteinExistence type="inferred from homology"/>
<feature type="non-terminal residue" evidence="2">
    <location>
        <position position="61"/>
    </location>
</feature>
<comment type="caution">
    <text evidence="2">The sequence shown here is derived from an EMBL/GenBank/DDBJ whole genome shotgun (WGS) entry which is preliminary data.</text>
</comment>
<dbReference type="OrthoDB" id="153872at2759"/>
<accession>A0A6S7JC39</accession>
<evidence type="ECO:0000313" key="2">
    <source>
        <dbReference type="EMBL" id="CAB4014632.1"/>
    </source>
</evidence>